<gene>
    <name evidence="1" type="ORF">INT47_006554</name>
</gene>
<evidence type="ECO:0000313" key="1">
    <source>
        <dbReference type="EMBL" id="KAG2201010.1"/>
    </source>
</evidence>
<dbReference type="EMBL" id="JAEPRD010000076">
    <property type="protein sequence ID" value="KAG2201010.1"/>
    <property type="molecule type" value="Genomic_DNA"/>
</dbReference>
<evidence type="ECO:0000313" key="2">
    <source>
        <dbReference type="Proteomes" id="UP000603453"/>
    </source>
</evidence>
<keyword evidence="2" id="KW-1185">Reference proteome</keyword>
<reference evidence="1" key="1">
    <citation type="submission" date="2020-12" db="EMBL/GenBank/DDBJ databases">
        <title>Metabolic potential, ecology and presence of endohyphal bacteria is reflected in genomic diversity of Mucoromycotina.</title>
        <authorList>
            <person name="Muszewska A."/>
            <person name="Okrasinska A."/>
            <person name="Steczkiewicz K."/>
            <person name="Drgas O."/>
            <person name="Orlowska M."/>
            <person name="Perlinska-Lenart U."/>
            <person name="Aleksandrzak-Piekarczyk T."/>
            <person name="Szatraj K."/>
            <person name="Zielenkiewicz U."/>
            <person name="Pilsyk S."/>
            <person name="Malc E."/>
            <person name="Mieczkowski P."/>
            <person name="Kruszewska J.S."/>
            <person name="Biernat P."/>
            <person name="Pawlowska J."/>
        </authorList>
    </citation>
    <scope>NUCLEOTIDE SEQUENCE</scope>
    <source>
        <strain evidence="1">WA0000017839</strain>
    </source>
</reference>
<comment type="caution">
    <text evidence="1">The sequence shown here is derived from an EMBL/GenBank/DDBJ whole genome shotgun (WGS) entry which is preliminary data.</text>
</comment>
<protein>
    <submittedName>
        <fullName evidence="1">Uncharacterized protein</fullName>
    </submittedName>
</protein>
<proteinExistence type="predicted"/>
<dbReference type="OrthoDB" id="2212079at2759"/>
<sequence length="63" mass="7346">MFGNGQGDIFDENGREAMDWKEEVNPYNTETLNPQLSDRMDQLERTIKVNTTPKNKYADYSDN</sequence>
<dbReference type="Proteomes" id="UP000603453">
    <property type="component" value="Unassembled WGS sequence"/>
</dbReference>
<dbReference type="AlphaFoldDB" id="A0A8H7QZB3"/>
<organism evidence="1 2">
    <name type="scientific">Mucor saturninus</name>
    <dbReference type="NCBI Taxonomy" id="64648"/>
    <lineage>
        <taxon>Eukaryota</taxon>
        <taxon>Fungi</taxon>
        <taxon>Fungi incertae sedis</taxon>
        <taxon>Mucoromycota</taxon>
        <taxon>Mucoromycotina</taxon>
        <taxon>Mucoromycetes</taxon>
        <taxon>Mucorales</taxon>
        <taxon>Mucorineae</taxon>
        <taxon>Mucoraceae</taxon>
        <taxon>Mucor</taxon>
    </lineage>
</organism>
<name>A0A8H7QZB3_9FUNG</name>
<accession>A0A8H7QZB3</accession>